<evidence type="ECO:0000256" key="10">
    <source>
        <dbReference type="ARBA" id="ARBA00038150"/>
    </source>
</evidence>
<comment type="similarity">
    <text evidence="10">Belongs to the glycosyltransferase 14 family.</text>
</comment>
<gene>
    <name evidence="11" type="ORF">CHS0354_008301</name>
</gene>
<keyword evidence="3" id="KW-0328">Glycosyltransferase</keyword>
<dbReference type="PANTHER" id="PTHR19297:SF185">
    <property type="entry name" value="BETA-1,3-GALACTOSYL-O-GLYCOSYL-GLYCOPROTEIN BETA-1,6-N-ACETYLGLUCOSAMINYLTRANSFERASE 3"/>
    <property type="match status" value="1"/>
</dbReference>
<comment type="caution">
    <text evidence="11">The sequence shown here is derived from an EMBL/GenBank/DDBJ whole genome shotgun (WGS) entry which is preliminary data.</text>
</comment>
<evidence type="ECO:0000313" key="11">
    <source>
        <dbReference type="EMBL" id="KAK3589239.1"/>
    </source>
</evidence>
<reference evidence="11" key="3">
    <citation type="submission" date="2023-05" db="EMBL/GenBank/DDBJ databases">
        <authorList>
            <person name="Smith C.H."/>
        </authorList>
    </citation>
    <scope>NUCLEOTIDE SEQUENCE</scope>
    <source>
        <strain evidence="11">CHS0354</strain>
        <tissue evidence="11">Mantle</tissue>
    </source>
</reference>
<keyword evidence="9" id="KW-0325">Glycoprotein</keyword>
<dbReference type="Pfam" id="PF02485">
    <property type="entry name" value="Branch"/>
    <property type="match status" value="1"/>
</dbReference>
<evidence type="ECO:0000256" key="2">
    <source>
        <dbReference type="ARBA" id="ARBA00004922"/>
    </source>
</evidence>
<keyword evidence="6" id="KW-0735">Signal-anchor</keyword>
<dbReference type="EMBL" id="JAEAOA010000554">
    <property type="protein sequence ID" value="KAK3589239.1"/>
    <property type="molecule type" value="Genomic_DNA"/>
</dbReference>
<keyword evidence="12" id="KW-1185">Reference proteome</keyword>
<evidence type="ECO:0000256" key="8">
    <source>
        <dbReference type="ARBA" id="ARBA00023136"/>
    </source>
</evidence>
<keyword evidence="7" id="KW-1133">Transmembrane helix</keyword>
<protein>
    <recommendedName>
        <fullName evidence="13">Beta-1,3-galactosyl-O-glycosyl-glycoprotein beta-1,6-N-acetylglucosaminyltransferase</fullName>
    </recommendedName>
</protein>
<dbReference type="Proteomes" id="UP001195483">
    <property type="component" value="Unassembled WGS sequence"/>
</dbReference>
<evidence type="ECO:0000256" key="4">
    <source>
        <dbReference type="ARBA" id="ARBA00022679"/>
    </source>
</evidence>
<reference evidence="11" key="1">
    <citation type="journal article" date="2021" name="Genome Biol. Evol.">
        <title>A High-Quality Reference Genome for a Parasitic Bivalve with Doubly Uniparental Inheritance (Bivalvia: Unionida).</title>
        <authorList>
            <person name="Smith C.H."/>
        </authorList>
    </citation>
    <scope>NUCLEOTIDE SEQUENCE</scope>
    <source>
        <strain evidence="11">CHS0354</strain>
    </source>
</reference>
<keyword evidence="8" id="KW-0472">Membrane</keyword>
<evidence type="ECO:0000256" key="5">
    <source>
        <dbReference type="ARBA" id="ARBA00022692"/>
    </source>
</evidence>
<evidence type="ECO:0000256" key="6">
    <source>
        <dbReference type="ARBA" id="ARBA00022968"/>
    </source>
</evidence>
<keyword evidence="5" id="KW-0812">Transmembrane</keyword>
<evidence type="ECO:0000313" key="12">
    <source>
        <dbReference type="Proteomes" id="UP001195483"/>
    </source>
</evidence>
<comment type="subcellular location">
    <subcellularLocation>
        <location evidence="1">Membrane</location>
        <topology evidence="1">Single-pass type II membrane protein</topology>
    </subcellularLocation>
</comment>
<sequence length="371" mass="43628">MKPLYHVNCRKLFDGDSIEMNKAYKLLETFKPKPITDTEYIKMTKSCDSFLEKRGYIMRSLDSVEETFPLAFSMLMYKDVYQVERLLRAIYRPQNIYCIHVDRKAARDVKDAMTSIASCFKNVFIASQLYDVKWGTLSVLDADLSCMRDLLHKHKSWKYFINLTGQEFPLRTNYELVKILLTYDGANDIKGSNESKWIHRWKHAGTPPHNIRPFKGDVHIVANRDFVDFLINNQVAQDLYTWTKNTTIPDEIFFNTINHNTQLGVRGQYIGSITPHEIRYFSRIKIWSDGHGADCHGKVVRDICIFGIGDLPLLKTKEEFIFNKFHWDFQSFTLDCIEELYFNTTRDEYLGIKDFNTSLYEKADIVKHRRK</sequence>
<comment type="pathway">
    <text evidence="2">Protein modification; protein glycosylation.</text>
</comment>
<name>A0AAE0SC98_9BIVA</name>
<keyword evidence="4" id="KW-0808">Transferase</keyword>
<dbReference type="GO" id="GO:0016020">
    <property type="term" value="C:membrane"/>
    <property type="evidence" value="ECO:0007669"/>
    <property type="project" value="UniProtKB-SubCell"/>
</dbReference>
<accession>A0AAE0SC98</accession>
<evidence type="ECO:0000256" key="1">
    <source>
        <dbReference type="ARBA" id="ARBA00004606"/>
    </source>
</evidence>
<evidence type="ECO:0000256" key="3">
    <source>
        <dbReference type="ARBA" id="ARBA00022676"/>
    </source>
</evidence>
<dbReference type="GO" id="GO:0008375">
    <property type="term" value="F:acetylglucosaminyltransferase activity"/>
    <property type="evidence" value="ECO:0007669"/>
    <property type="project" value="TreeGrafter"/>
</dbReference>
<dbReference type="PANTHER" id="PTHR19297">
    <property type="entry name" value="GLYCOSYLTRANSFERASE 14 FAMILY MEMBER"/>
    <property type="match status" value="1"/>
</dbReference>
<proteinExistence type="inferred from homology"/>
<reference evidence="11" key="2">
    <citation type="journal article" date="2021" name="Genome Biol. Evol.">
        <title>Developing a high-quality reference genome for a parasitic bivalve with doubly uniparental inheritance (Bivalvia: Unionida).</title>
        <authorList>
            <person name="Smith C.H."/>
        </authorList>
    </citation>
    <scope>NUCLEOTIDE SEQUENCE</scope>
    <source>
        <strain evidence="11">CHS0354</strain>
        <tissue evidence="11">Mantle</tissue>
    </source>
</reference>
<dbReference type="AlphaFoldDB" id="A0AAE0SC98"/>
<evidence type="ECO:0000256" key="7">
    <source>
        <dbReference type="ARBA" id="ARBA00022989"/>
    </source>
</evidence>
<organism evidence="11 12">
    <name type="scientific">Potamilus streckersoni</name>
    <dbReference type="NCBI Taxonomy" id="2493646"/>
    <lineage>
        <taxon>Eukaryota</taxon>
        <taxon>Metazoa</taxon>
        <taxon>Spiralia</taxon>
        <taxon>Lophotrochozoa</taxon>
        <taxon>Mollusca</taxon>
        <taxon>Bivalvia</taxon>
        <taxon>Autobranchia</taxon>
        <taxon>Heteroconchia</taxon>
        <taxon>Palaeoheterodonta</taxon>
        <taxon>Unionida</taxon>
        <taxon>Unionoidea</taxon>
        <taxon>Unionidae</taxon>
        <taxon>Ambleminae</taxon>
        <taxon>Lampsilini</taxon>
        <taxon>Potamilus</taxon>
    </lineage>
</organism>
<evidence type="ECO:0008006" key="13">
    <source>
        <dbReference type="Google" id="ProtNLM"/>
    </source>
</evidence>
<dbReference type="InterPro" id="IPR003406">
    <property type="entry name" value="Glyco_trans_14"/>
</dbReference>
<evidence type="ECO:0000256" key="9">
    <source>
        <dbReference type="ARBA" id="ARBA00023180"/>
    </source>
</evidence>